<keyword evidence="2" id="KW-1185">Reference proteome</keyword>
<protein>
    <submittedName>
        <fullName evidence="1">Uncharacterized protein</fullName>
    </submittedName>
</protein>
<dbReference type="AlphaFoldDB" id="A0A9P0GYE6"/>
<organism evidence="1 2">
    <name type="scientific">Phyllotreta striolata</name>
    <name type="common">Striped flea beetle</name>
    <name type="synonym">Crioceris striolata</name>
    <dbReference type="NCBI Taxonomy" id="444603"/>
    <lineage>
        <taxon>Eukaryota</taxon>
        <taxon>Metazoa</taxon>
        <taxon>Ecdysozoa</taxon>
        <taxon>Arthropoda</taxon>
        <taxon>Hexapoda</taxon>
        <taxon>Insecta</taxon>
        <taxon>Pterygota</taxon>
        <taxon>Neoptera</taxon>
        <taxon>Endopterygota</taxon>
        <taxon>Coleoptera</taxon>
        <taxon>Polyphaga</taxon>
        <taxon>Cucujiformia</taxon>
        <taxon>Chrysomeloidea</taxon>
        <taxon>Chrysomelidae</taxon>
        <taxon>Galerucinae</taxon>
        <taxon>Alticini</taxon>
        <taxon>Phyllotreta</taxon>
    </lineage>
</organism>
<reference evidence="1" key="1">
    <citation type="submission" date="2022-01" db="EMBL/GenBank/DDBJ databases">
        <authorList>
            <person name="King R."/>
        </authorList>
    </citation>
    <scope>NUCLEOTIDE SEQUENCE</scope>
</reference>
<evidence type="ECO:0000313" key="2">
    <source>
        <dbReference type="Proteomes" id="UP001153712"/>
    </source>
</evidence>
<proteinExistence type="predicted"/>
<accession>A0A9P0GYE6</accession>
<name>A0A9P0GYE6_PHYSR</name>
<dbReference type="EMBL" id="OU900097">
    <property type="protein sequence ID" value="CAH1184271.1"/>
    <property type="molecule type" value="Genomic_DNA"/>
</dbReference>
<dbReference type="Proteomes" id="UP001153712">
    <property type="component" value="Chromosome 4"/>
</dbReference>
<sequence length="65" mass="6853">MKLSVSAYRAHASAHKKILDTSYNQYYGSTSASHPHSSSAGSSGAPTCAGFQVSPMYKQSGQVNK</sequence>
<evidence type="ECO:0000313" key="1">
    <source>
        <dbReference type="EMBL" id="CAH1184271.1"/>
    </source>
</evidence>
<gene>
    <name evidence="1" type="ORF">PHYEVI_LOCUS7476</name>
</gene>